<feature type="domain" description="DUF676" evidence="3">
    <location>
        <begin position="936"/>
        <end position="1128"/>
    </location>
</feature>
<organism evidence="4 6">
    <name type="scientific">Crassostrea virginica</name>
    <name type="common">Eastern oyster</name>
    <dbReference type="NCBI Taxonomy" id="6565"/>
    <lineage>
        <taxon>Eukaryota</taxon>
        <taxon>Metazoa</taxon>
        <taxon>Spiralia</taxon>
        <taxon>Lophotrochozoa</taxon>
        <taxon>Mollusca</taxon>
        <taxon>Bivalvia</taxon>
        <taxon>Autobranchia</taxon>
        <taxon>Pteriomorphia</taxon>
        <taxon>Ostreida</taxon>
        <taxon>Ostreoidea</taxon>
        <taxon>Ostreidae</taxon>
        <taxon>Crassostrea</taxon>
    </lineage>
</organism>
<dbReference type="KEGG" id="cvn:111118654"/>
<dbReference type="RefSeq" id="XP_022313919.1">
    <property type="nucleotide sequence ID" value="XM_022458211.1"/>
</dbReference>
<dbReference type="InterPro" id="IPR029058">
    <property type="entry name" value="AB_hydrolase_fold"/>
</dbReference>
<dbReference type="Pfam" id="PF12394">
    <property type="entry name" value="DUF3657"/>
    <property type="match status" value="1"/>
</dbReference>
<feature type="region of interest" description="Disordered" evidence="2">
    <location>
        <begin position="833"/>
        <end position="873"/>
    </location>
</feature>
<feature type="compositionally biased region" description="Basic and acidic residues" evidence="2">
    <location>
        <begin position="636"/>
        <end position="647"/>
    </location>
</feature>
<dbReference type="OrthoDB" id="273452at2759"/>
<dbReference type="PANTHER" id="PTHR12482">
    <property type="entry name" value="LIPASE ROG1-RELATED-RELATED"/>
    <property type="match status" value="1"/>
</dbReference>
<reference evidence="5 6" key="1">
    <citation type="submission" date="2025-04" db="UniProtKB">
        <authorList>
            <consortium name="RefSeq"/>
        </authorList>
    </citation>
    <scope>IDENTIFICATION</scope>
    <source>
        <tissue evidence="5 6">Whole sample</tissue>
    </source>
</reference>
<evidence type="ECO:0000259" key="3">
    <source>
        <dbReference type="Pfam" id="PF05057"/>
    </source>
</evidence>
<evidence type="ECO:0000256" key="1">
    <source>
        <dbReference type="ARBA" id="ARBA00007949"/>
    </source>
</evidence>
<evidence type="ECO:0000256" key="2">
    <source>
        <dbReference type="SAM" id="MobiDB-lite"/>
    </source>
</evidence>
<proteinExistence type="inferred from homology"/>
<feature type="region of interest" description="Disordered" evidence="2">
    <location>
        <begin position="792"/>
        <end position="811"/>
    </location>
</feature>
<evidence type="ECO:0000313" key="5">
    <source>
        <dbReference type="RefSeq" id="XP_022313918.1"/>
    </source>
</evidence>
<dbReference type="SUPFAM" id="SSF53474">
    <property type="entry name" value="alpha/beta-Hydrolases"/>
    <property type="match status" value="1"/>
</dbReference>
<dbReference type="Gene3D" id="3.40.50.1820">
    <property type="entry name" value="alpha/beta hydrolase"/>
    <property type="match status" value="1"/>
</dbReference>
<dbReference type="AlphaFoldDB" id="A0A8B8CFF2"/>
<sequence length="1205" mass="136117">MCELQATLEFSIEFNKFFNVDLFQRGFYQVRATLKTSPKLPAKIEVTLPKASDESYILPSCVINGTAISKTFQILYRNEDVAINDLIMYRLHTLVDANKIEESLDKADIQVVLELWFSEEDGGPQGLQDKMENVSSRTLLLHFSATKGLHHYVPVLFDYFHLCAVEVVVHGSLIAIHQPYIRYLQRRWSIRGKKTKVVIPKPPKSAWSNKQSPDQQQSTLEMVYFGTKTVSGEPINNFDKKLHYAMNVHRRLCKILLSAYESLQSTFSNFLTQMPGTDFALDTKDCHKRLETVVNHLQNFDNEEDLLQTATTDITQLCAENVILWTQFIEVVSLDRNVLIQLAQEHHTGRVKRMAEAFFTHEYGKPECLSCYEPSFHGHAEFANIVKSSGCMQSLPPLRVECLELDGDYTTLPIIFEDMYCDHVPVSSDPPPARSVVELFQVPSPSHNSGDTSSVIDLGEVRLVEESVTSSERQRGKDRLAKPGDPKQKQKKKLIKSIRPDAFRRPSSYSMSEVDVLTEKDAQKDCALIGYRKKETGSDSPGSVVDHSVELGTLCDDAHKLDHLSSSFSMPSLFVRNSWSRTSITSLPDFVESPYSRRRNVKSAMIAKELQQIQDDLKAHGKESLSKNDLTSSDSEEVKPKERDSGIRSDSIPNSGEETTSILSEEQIMEKLGLHDVECTVNDNLPVQAHEDEQWYVNKKEKNNENVSDDERHVANGYDAVVDTLKDGEEDSTHVTEEMPLVEKAVNGTARYNHSLSRDSGFSSQGINHEEPGYDKKLTVIEFLKQEYDRIPKSSIGSNGSPSKKPLGKMMSYESKLREKSLFQHRAASDTNLISSIDRVSPPPDSNQSHDSKCANNSHKNRVSSSFSYPELSKYSDHDRPKLVTQIGHSTLSFVKLREQLKTEMQYHGQLYSEFSSLASVHPYFHVNEESADDGDGVHLVVCVHGLDGNSADLRLVRTYIEMALPGHRIEFLMSERNQDTFADFDLMTDRLANEINSFIDLYGFTPTRVSFVGHSLGNLIIRSVISLPKLSHLIPKLYTFLSLSGPHLGTLYNNSGLVNMGMWFMQKWKKSGSLLQLSLKDQQDPRQTFLYKLSQKPGLELFRHVLLVGSSQDRYVPYHSSRIEMCKAAQRDSSGMGAIYSEMVANILTPVVNSPRCKLIRYDVFHALPNTANTIIGRAAHIAVLDSELFIEKFLTVAGLRYFK</sequence>
<gene>
    <name evidence="5 6" type="primary">LOC111118654</name>
</gene>
<dbReference type="InterPro" id="IPR044294">
    <property type="entry name" value="Lipase-like"/>
</dbReference>
<dbReference type="Proteomes" id="UP000694844">
    <property type="component" value="Chromosome 2"/>
</dbReference>
<dbReference type="FunFam" id="3.40.50.1820:FF:000004">
    <property type="entry name" value="Protein FAM135A isoform a"/>
    <property type="match status" value="1"/>
</dbReference>
<dbReference type="GeneID" id="111118654"/>
<dbReference type="RefSeq" id="XP_022313918.1">
    <property type="nucleotide sequence ID" value="XM_022458210.1"/>
</dbReference>
<accession>A0A8B8CFF2</accession>
<feature type="region of interest" description="Disordered" evidence="2">
    <location>
        <begin position="621"/>
        <end position="660"/>
    </location>
</feature>
<evidence type="ECO:0000313" key="6">
    <source>
        <dbReference type="RefSeq" id="XP_022313919.1"/>
    </source>
</evidence>
<keyword evidence="4" id="KW-1185">Reference proteome</keyword>
<feature type="compositionally biased region" description="Basic and acidic residues" evidence="2">
    <location>
        <begin position="472"/>
        <end position="488"/>
    </location>
</feature>
<protein>
    <submittedName>
        <fullName evidence="5 6">Protein FAM135A-like isoform X1</fullName>
    </submittedName>
</protein>
<feature type="compositionally biased region" description="Polar residues" evidence="2">
    <location>
        <begin position="854"/>
        <end position="868"/>
    </location>
</feature>
<feature type="region of interest" description="Disordered" evidence="2">
    <location>
        <begin position="466"/>
        <end position="497"/>
    </location>
</feature>
<evidence type="ECO:0000313" key="4">
    <source>
        <dbReference type="Proteomes" id="UP000694844"/>
    </source>
</evidence>
<comment type="similarity">
    <text evidence="1">Belongs to the FAM135 family.</text>
</comment>
<dbReference type="InterPro" id="IPR007751">
    <property type="entry name" value="DUF676_lipase-like"/>
</dbReference>
<dbReference type="InterPro" id="IPR022122">
    <property type="entry name" value="DUF3657"/>
</dbReference>
<dbReference type="Pfam" id="PF05057">
    <property type="entry name" value="DUF676"/>
    <property type="match status" value="1"/>
</dbReference>
<dbReference type="PANTHER" id="PTHR12482:SF5">
    <property type="entry name" value="DUF676 DOMAIN-CONTAINING PROTEIN"/>
    <property type="match status" value="1"/>
</dbReference>
<name>A0A8B8CFF2_CRAVI</name>
<feature type="compositionally biased region" description="Polar residues" evidence="2">
    <location>
        <begin position="651"/>
        <end position="660"/>
    </location>
</feature>